<reference evidence="2 3" key="1">
    <citation type="submission" date="2011-12" db="EMBL/GenBank/DDBJ databases">
        <title>The Genome Sequence of Prevotella micans F0438.</title>
        <authorList>
            <consortium name="The Broad Institute Genome Sequencing Platform"/>
            <person name="Earl A."/>
            <person name="Ward D."/>
            <person name="Feldgarden M."/>
            <person name="Gevers D."/>
            <person name="Izard J."/>
            <person name="Baranova O.V."/>
            <person name="Blanton J.M."/>
            <person name="Wade W.G."/>
            <person name="Dewhirst F.E."/>
            <person name="Young S.K."/>
            <person name="Zeng Q."/>
            <person name="Gargeya S."/>
            <person name="Fitzgerald M."/>
            <person name="Haas B."/>
            <person name="Abouelleil A."/>
            <person name="Alvarado L."/>
            <person name="Arachchi H.M."/>
            <person name="Berlin A."/>
            <person name="Chapman S.B."/>
            <person name="Gearin G."/>
            <person name="Goldberg J."/>
            <person name="Griggs A."/>
            <person name="Gujja S."/>
            <person name="Hansen M."/>
            <person name="Heiman D."/>
            <person name="Howarth C."/>
            <person name="Larimer J."/>
            <person name="Lui A."/>
            <person name="MacDonald P.J.P."/>
            <person name="McCowen C."/>
            <person name="Montmayeur A."/>
            <person name="Murphy C."/>
            <person name="Neiman D."/>
            <person name="Pearson M."/>
            <person name="Priest M."/>
            <person name="Roberts A."/>
            <person name="Saif S."/>
            <person name="Shea T."/>
            <person name="Sisk P."/>
            <person name="Stolte C."/>
            <person name="Sykes S."/>
            <person name="Wortman J."/>
            <person name="Nusbaum C."/>
            <person name="Birren B."/>
        </authorList>
    </citation>
    <scope>NUCLEOTIDE SEQUENCE [LARGE SCALE GENOMIC DNA]</scope>
    <source>
        <strain evidence="2 3">F0438</strain>
    </source>
</reference>
<name>H1Q4G9_9BACT</name>
<feature type="region of interest" description="Disordered" evidence="1">
    <location>
        <begin position="27"/>
        <end position="66"/>
    </location>
</feature>
<comment type="caution">
    <text evidence="2">The sequence shown here is derived from an EMBL/GenBank/DDBJ whole genome shotgun (WGS) entry which is preliminary data.</text>
</comment>
<dbReference type="RefSeq" id="WP_006953371.1">
    <property type="nucleotide sequence ID" value="NZ_JH594523.1"/>
</dbReference>
<dbReference type="AlphaFoldDB" id="H1Q4G9"/>
<gene>
    <name evidence="2" type="ORF">HMPREF9140_01807</name>
</gene>
<dbReference type="EMBL" id="AGWK01000048">
    <property type="protein sequence ID" value="EHO67122.1"/>
    <property type="molecule type" value="Genomic_DNA"/>
</dbReference>
<keyword evidence="3" id="KW-1185">Reference proteome</keyword>
<sequence>MQKKPYARPAIEIIGLRSEQFICLSIPIGPGPGPGGGGQAKDGFFNEDSDDSEEPGNVGYNKMWED</sequence>
<proteinExistence type="predicted"/>
<evidence type="ECO:0000313" key="3">
    <source>
        <dbReference type="Proteomes" id="UP000016023"/>
    </source>
</evidence>
<protein>
    <submittedName>
        <fullName evidence="2">Uncharacterized protein</fullName>
    </submittedName>
</protein>
<dbReference type="Proteomes" id="UP000016023">
    <property type="component" value="Unassembled WGS sequence"/>
</dbReference>
<evidence type="ECO:0000313" key="2">
    <source>
        <dbReference type="EMBL" id="EHO67122.1"/>
    </source>
</evidence>
<feature type="compositionally biased region" description="Acidic residues" evidence="1">
    <location>
        <begin position="45"/>
        <end position="54"/>
    </location>
</feature>
<dbReference type="HOGENOM" id="CLU_200506_0_0_10"/>
<organism evidence="2 3">
    <name type="scientific">Prevotella micans F0438</name>
    <dbReference type="NCBI Taxonomy" id="883158"/>
    <lineage>
        <taxon>Bacteria</taxon>
        <taxon>Pseudomonadati</taxon>
        <taxon>Bacteroidota</taxon>
        <taxon>Bacteroidia</taxon>
        <taxon>Bacteroidales</taxon>
        <taxon>Prevotellaceae</taxon>
        <taxon>Prevotella</taxon>
    </lineage>
</organism>
<dbReference type="PATRIC" id="fig|883158.3.peg.1806"/>
<evidence type="ECO:0000256" key="1">
    <source>
        <dbReference type="SAM" id="MobiDB-lite"/>
    </source>
</evidence>
<accession>H1Q4G9</accession>